<name>A0A1I0FGC8_9RHOB</name>
<evidence type="ECO:0000256" key="11">
    <source>
        <dbReference type="ARBA" id="ARBA00023136"/>
    </source>
</evidence>
<evidence type="ECO:0000256" key="4">
    <source>
        <dbReference type="ARBA" id="ARBA00022448"/>
    </source>
</evidence>
<dbReference type="InterPro" id="IPR011541">
    <property type="entry name" value="Ni/Co_transpt_high_affinity"/>
</dbReference>
<keyword evidence="8 13" id="KW-1133">Transmembrane helix</keyword>
<evidence type="ECO:0000256" key="6">
    <source>
        <dbReference type="ARBA" id="ARBA00022596"/>
    </source>
</evidence>
<dbReference type="Pfam" id="PF03824">
    <property type="entry name" value="NicO"/>
    <property type="match status" value="1"/>
</dbReference>
<proteinExistence type="inferred from homology"/>
<keyword evidence="15" id="KW-1185">Reference proteome</keyword>
<dbReference type="GO" id="GO:0032025">
    <property type="term" value="P:response to cobalt ion"/>
    <property type="evidence" value="ECO:0007669"/>
    <property type="project" value="TreeGrafter"/>
</dbReference>
<feature type="transmembrane region" description="Helical" evidence="13">
    <location>
        <begin position="142"/>
        <end position="159"/>
    </location>
</feature>
<keyword evidence="5" id="KW-1003">Cell membrane</keyword>
<feature type="transmembrane region" description="Helical" evidence="13">
    <location>
        <begin position="280"/>
        <end position="301"/>
    </location>
</feature>
<dbReference type="GO" id="GO:0015099">
    <property type="term" value="F:nickel cation transmembrane transporter activity"/>
    <property type="evidence" value="ECO:0007669"/>
    <property type="project" value="UniProtKB-UniRule"/>
</dbReference>
<organism evidence="14 15">
    <name type="scientific">Paracoccus homiensis</name>
    <dbReference type="NCBI Taxonomy" id="364199"/>
    <lineage>
        <taxon>Bacteria</taxon>
        <taxon>Pseudomonadati</taxon>
        <taxon>Pseudomonadota</taxon>
        <taxon>Alphaproteobacteria</taxon>
        <taxon>Rhodobacterales</taxon>
        <taxon>Paracoccaceae</taxon>
        <taxon>Paracoccus</taxon>
    </lineage>
</organism>
<keyword evidence="9" id="KW-0406">Ion transport</keyword>
<dbReference type="GO" id="GO:0010045">
    <property type="term" value="P:response to nickel cation"/>
    <property type="evidence" value="ECO:0007669"/>
    <property type="project" value="TreeGrafter"/>
</dbReference>
<gene>
    <name evidence="14" type="ORF">SAMN04489858_106196</name>
</gene>
<dbReference type="PANTHER" id="PTHR40659:SF1">
    <property type="entry name" value="NICKEL_COBALT EFFLUX SYSTEM RCNA"/>
    <property type="match status" value="1"/>
</dbReference>
<dbReference type="EMBL" id="FOHO01000006">
    <property type="protein sequence ID" value="SET56582.1"/>
    <property type="molecule type" value="Genomic_DNA"/>
</dbReference>
<evidence type="ECO:0000256" key="12">
    <source>
        <dbReference type="ARBA" id="ARBA00023285"/>
    </source>
</evidence>
<reference evidence="14 15" key="1">
    <citation type="submission" date="2016-10" db="EMBL/GenBank/DDBJ databases">
        <authorList>
            <person name="de Groot N.N."/>
        </authorList>
    </citation>
    <scope>NUCLEOTIDE SEQUENCE [LARGE SCALE GENOMIC DNA]</scope>
    <source>
        <strain evidence="14 15">DSM 17862</strain>
    </source>
</reference>
<evidence type="ECO:0000256" key="2">
    <source>
        <dbReference type="ARBA" id="ARBA00004651"/>
    </source>
</evidence>
<comment type="function">
    <text evidence="1">Efflux system for nickel and cobalt.</text>
</comment>
<keyword evidence="10" id="KW-0921">Nickel transport</keyword>
<keyword evidence="7 13" id="KW-0812">Transmembrane</keyword>
<accession>A0A1I0FGC8</accession>
<dbReference type="GO" id="GO:0006824">
    <property type="term" value="P:cobalt ion transport"/>
    <property type="evidence" value="ECO:0007669"/>
    <property type="project" value="UniProtKB-KW"/>
</dbReference>
<protein>
    <recommendedName>
        <fullName evidence="13">Nickel/cobalt efflux system</fullName>
    </recommendedName>
</protein>
<evidence type="ECO:0000313" key="15">
    <source>
        <dbReference type="Proteomes" id="UP000199180"/>
    </source>
</evidence>
<keyword evidence="3" id="KW-0171">Cobalt transport</keyword>
<evidence type="ECO:0000256" key="1">
    <source>
        <dbReference type="ARBA" id="ARBA00002510"/>
    </source>
</evidence>
<evidence type="ECO:0000256" key="10">
    <source>
        <dbReference type="ARBA" id="ARBA00023112"/>
    </source>
</evidence>
<feature type="transmembrane region" description="Helical" evidence="13">
    <location>
        <begin position="231"/>
        <end position="259"/>
    </location>
</feature>
<feature type="transmembrane region" description="Helical" evidence="13">
    <location>
        <begin position="98"/>
        <end position="122"/>
    </location>
</feature>
<dbReference type="RefSeq" id="WP_090734725.1">
    <property type="nucleotide sequence ID" value="NZ_FOHO01000006.1"/>
</dbReference>
<keyword evidence="4 13" id="KW-0813">Transport</keyword>
<keyword evidence="11 13" id="KW-0472">Membrane</keyword>
<dbReference type="OrthoDB" id="9812956at2"/>
<evidence type="ECO:0000256" key="13">
    <source>
        <dbReference type="RuleBase" id="RU362101"/>
    </source>
</evidence>
<evidence type="ECO:0000256" key="9">
    <source>
        <dbReference type="ARBA" id="ARBA00023065"/>
    </source>
</evidence>
<dbReference type="Proteomes" id="UP000199180">
    <property type="component" value="Unassembled WGS sequence"/>
</dbReference>
<evidence type="ECO:0000313" key="14">
    <source>
        <dbReference type="EMBL" id="SET56582.1"/>
    </source>
</evidence>
<keyword evidence="6" id="KW-0533">Nickel</keyword>
<dbReference type="InterPro" id="IPR051224">
    <property type="entry name" value="NiCoT_RcnA"/>
</dbReference>
<sequence>MSRRIPRILALTGLIVGVVWLALWLGGGLEAMQAWAADQQRQVQTLIAGAVRRLRAGEPGSGAALIAVCFTYGVVHAVGPGHGKVLIGGYGIGTRVPVLRLSVLSVLASLAQAGVAVVLVWGGINLLNLTREALTDLAEQELTDLSTVLIGLVGLWLMLRGLRQLLRQQAAHDHHHHHDENCGCGHAHGPSPEQAMQTRSIRDAAALILGIAIRPCTGALFLLILTWRLDIFAMGVAGSFAMGLGTAAVTVAVAILSVWAREGGLSLLPEPGAGARVLQVVPAIVMVAAGGLIALIATGMLI</sequence>
<comment type="subcellular location">
    <subcellularLocation>
        <location evidence="2 13">Cell membrane</location>
        <topology evidence="2 13">Multi-pass membrane protein</topology>
    </subcellularLocation>
</comment>
<evidence type="ECO:0000256" key="5">
    <source>
        <dbReference type="ARBA" id="ARBA00022475"/>
    </source>
</evidence>
<dbReference type="GO" id="GO:0005886">
    <property type="term" value="C:plasma membrane"/>
    <property type="evidence" value="ECO:0007669"/>
    <property type="project" value="UniProtKB-SubCell"/>
</dbReference>
<feature type="transmembrane region" description="Helical" evidence="13">
    <location>
        <begin position="204"/>
        <end position="225"/>
    </location>
</feature>
<evidence type="ECO:0000256" key="3">
    <source>
        <dbReference type="ARBA" id="ARBA00022426"/>
    </source>
</evidence>
<keyword evidence="12" id="KW-0170">Cobalt</keyword>
<dbReference type="STRING" id="364199.SAMN04489858_106196"/>
<dbReference type="PANTHER" id="PTHR40659">
    <property type="entry name" value="NICKEL/COBALT EFFLUX SYSTEM RCNA"/>
    <property type="match status" value="1"/>
</dbReference>
<evidence type="ECO:0000256" key="8">
    <source>
        <dbReference type="ARBA" id="ARBA00022989"/>
    </source>
</evidence>
<feature type="transmembrane region" description="Helical" evidence="13">
    <location>
        <begin position="60"/>
        <end position="78"/>
    </location>
</feature>
<dbReference type="AlphaFoldDB" id="A0A1I0FGC8"/>
<evidence type="ECO:0000256" key="7">
    <source>
        <dbReference type="ARBA" id="ARBA00022692"/>
    </source>
</evidence>
<dbReference type="GO" id="GO:0046583">
    <property type="term" value="F:monoatomic cation efflux transmembrane transporter activity"/>
    <property type="evidence" value="ECO:0007669"/>
    <property type="project" value="TreeGrafter"/>
</dbReference>
<comment type="similarity">
    <text evidence="13">Belongs to the NiCoT transporter (TC 2.A.52) family.</text>
</comment>